<dbReference type="OrthoDB" id="3649348at2759"/>
<evidence type="ECO:0000313" key="2">
    <source>
        <dbReference type="Proteomes" id="UP000016933"/>
    </source>
</evidence>
<protein>
    <submittedName>
        <fullName evidence="1">Uncharacterized protein</fullName>
    </submittedName>
</protein>
<dbReference type="Proteomes" id="UP000016933">
    <property type="component" value="Unassembled WGS sequence"/>
</dbReference>
<dbReference type="AlphaFoldDB" id="N1PMX2"/>
<accession>N1PMX2</accession>
<dbReference type="HOGENOM" id="CLU_119195_0_0_1"/>
<reference evidence="2" key="1">
    <citation type="journal article" date="2012" name="PLoS Genet.">
        <title>The genomes of the fungal plant pathogens Cladosporium fulvum and Dothistroma septosporum reveal adaptation to different hosts and lifestyles but also signatures of common ancestry.</title>
        <authorList>
            <person name="de Wit P.J.G.M."/>
            <person name="van der Burgt A."/>
            <person name="Oekmen B."/>
            <person name="Stergiopoulos I."/>
            <person name="Abd-Elsalam K.A."/>
            <person name="Aerts A.L."/>
            <person name="Bahkali A.H."/>
            <person name="Beenen H.G."/>
            <person name="Chettri P."/>
            <person name="Cox M.P."/>
            <person name="Datema E."/>
            <person name="de Vries R.P."/>
            <person name="Dhillon B."/>
            <person name="Ganley A.R."/>
            <person name="Griffiths S.A."/>
            <person name="Guo Y."/>
            <person name="Hamelin R.C."/>
            <person name="Henrissat B."/>
            <person name="Kabir M.S."/>
            <person name="Jashni M.K."/>
            <person name="Kema G."/>
            <person name="Klaubauf S."/>
            <person name="Lapidus A."/>
            <person name="Levasseur A."/>
            <person name="Lindquist E."/>
            <person name="Mehrabi R."/>
            <person name="Ohm R.A."/>
            <person name="Owen T.J."/>
            <person name="Salamov A."/>
            <person name="Schwelm A."/>
            <person name="Schijlen E."/>
            <person name="Sun H."/>
            <person name="van den Burg H.A."/>
            <person name="van Ham R.C.H.J."/>
            <person name="Zhang S."/>
            <person name="Goodwin S.B."/>
            <person name="Grigoriev I.V."/>
            <person name="Collemare J."/>
            <person name="Bradshaw R.E."/>
        </authorList>
    </citation>
    <scope>NUCLEOTIDE SEQUENCE [LARGE SCALE GENOMIC DNA]</scope>
    <source>
        <strain evidence="2">NZE10 / CBS 128990</strain>
    </source>
</reference>
<evidence type="ECO:0000313" key="1">
    <source>
        <dbReference type="EMBL" id="EME43769.1"/>
    </source>
</evidence>
<dbReference type="eggNOG" id="ENOG502T0ZY">
    <property type="taxonomic scope" value="Eukaryota"/>
</dbReference>
<gene>
    <name evidence="1" type="ORF">DOTSEDRAFT_151270</name>
</gene>
<reference evidence="1 2" key="2">
    <citation type="journal article" date="2012" name="PLoS Pathog.">
        <title>Diverse lifestyles and strategies of plant pathogenesis encoded in the genomes of eighteen Dothideomycetes fungi.</title>
        <authorList>
            <person name="Ohm R.A."/>
            <person name="Feau N."/>
            <person name="Henrissat B."/>
            <person name="Schoch C.L."/>
            <person name="Horwitz B.A."/>
            <person name="Barry K.W."/>
            <person name="Condon B.J."/>
            <person name="Copeland A.C."/>
            <person name="Dhillon B."/>
            <person name="Glaser F."/>
            <person name="Hesse C.N."/>
            <person name="Kosti I."/>
            <person name="LaButti K."/>
            <person name="Lindquist E.A."/>
            <person name="Lucas S."/>
            <person name="Salamov A.A."/>
            <person name="Bradshaw R.E."/>
            <person name="Ciuffetti L."/>
            <person name="Hamelin R.C."/>
            <person name="Kema G.H.J."/>
            <person name="Lawrence C."/>
            <person name="Scott J.A."/>
            <person name="Spatafora J.W."/>
            <person name="Turgeon B.G."/>
            <person name="de Wit P.J.G.M."/>
            <person name="Zhong S."/>
            <person name="Goodwin S.B."/>
            <person name="Grigoriev I.V."/>
        </authorList>
    </citation>
    <scope>NUCLEOTIDE SEQUENCE [LARGE SCALE GENOMIC DNA]</scope>
    <source>
        <strain evidence="2">NZE10 / CBS 128990</strain>
    </source>
</reference>
<organism evidence="1 2">
    <name type="scientific">Dothistroma septosporum (strain NZE10 / CBS 128990)</name>
    <name type="common">Red band needle blight fungus</name>
    <name type="synonym">Mycosphaerella pini</name>
    <dbReference type="NCBI Taxonomy" id="675120"/>
    <lineage>
        <taxon>Eukaryota</taxon>
        <taxon>Fungi</taxon>
        <taxon>Dikarya</taxon>
        <taxon>Ascomycota</taxon>
        <taxon>Pezizomycotina</taxon>
        <taxon>Dothideomycetes</taxon>
        <taxon>Dothideomycetidae</taxon>
        <taxon>Mycosphaerellales</taxon>
        <taxon>Mycosphaerellaceae</taxon>
        <taxon>Dothistroma</taxon>
    </lineage>
</organism>
<proteinExistence type="predicted"/>
<feature type="non-terminal residue" evidence="1">
    <location>
        <position position="157"/>
    </location>
</feature>
<keyword evidence="2" id="KW-1185">Reference proteome</keyword>
<dbReference type="OMA" id="RTVPWMY"/>
<sequence length="157" mass="17030">MNWQSTCSLLNLDMTSIPIALCGKDPATCRGLVQGMLPEYDVVHICHNAEAAVAELPKLFANHATKPTADTCSNMERSRARTPKAILVGGGFTDAEFEEMRKEPIVRTVPWMYPPASVRARGKGPPPVGLIVAQARRTLTKHGLVPGREGTVEPGVW</sequence>
<name>N1PMX2_DOTSN</name>
<dbReference type="EMBL" id="KB446539">
    <property type="protein sequence ID" value="EME43769.1"/>
    <property type="molecule type" value="Genomic_DNA"/>
</dbReference>